<evidence type="ECO:0000256" key="5">
    <source>
        <dbReference type="SAM" id="MobiDB-lite"/>
    </source>
</evidence>
<evidence type="ECO:0000313" key="8">
    <source>
        <dbReference type="EMBL" id="QJR34957.1"/>
    </source>
</evidence>
<feature type="domain" description="Rod shape-determining protein MreC beta-barrel core" evidence="7">
    <location>
        <begin position="123"/>
        <end position="262"/>
    </location>
</feature>
<dbReference type="GO" id="GO:0008360">
    <property type="term" value="P:regulation of cell shape"/>
    <property type="evidence" value="ECO:0007669"/>
    <property type="project" value="UniProtKB-KW"/>
</dbReference>
<dbReference type="Gene3D" id="2.40.10.350">
    <property type="entry name" value="Rod shape-determining protein MreC, domain 2"/>
    <property type="match status" value="1"/>
</dbReference>
<evidence type="ECO:0000256" key="6">
    <source>
        <dbReference type="SAM" id="Phobius"/>
    </source>
</evidence>
<dbReference type="KEGG" id="ggr:HKW67_05235"/>
<proteinExistence type="inferred from homology"/>
<evidence type="ECO:0000256" key="2">
    <source>
        <dbReference type="ARBA" id="ARBA00013855"/>
    </source>
</evidence>
<keyword evidence="6" id="KW-1133">Transmembrane helix</keyword>
<gene>
    <name evidence="8" type="ORF">HKW67_05235</name>
</gene>
<dbReference type="InterPro" id="IPR055342">
    <property type="entry name" value="MreC_beta-barrel_core"/>
</dbReference>
<feature type="region of interest" description="Disordered" evidence="5">
    <location>
        <begin position="336"/>
        <end position="381"/>
    </location>
</feature>
<organism evidence="8 9">
    <name type="scientific">Gemmatimonas groenlandica</name>
    <dbReference type="NCBI Taxonomy" id="2732249"/>
    <lineage>
        <taxon>Bacteria</taxon>
        <taxon>Pseudomonadati</taxon>
        <taxon>Gemmatimonadota</taxon>
        <taxon>Gemmatimonadia</taxon>
        <taxon>Gemmatimonadales</taxon>
        <taxon>Gemmatimonadaceae</taxon>
        <taxon>Gemmatimonas</taxon>
    </lineage>
</organism>
<feature type="compositionally biased region" description="Pro residues" evidence="5">
    <location>
        <begin position="366"/>
        <end position="381"/>
    </location>
</feature>
<dbReference type="PANTHER" id="PTHR34138">
    <property type="entry name" value="CELL SHAPE-DETERMINING PROTEIN MREC"/>
    <property type="match status" value="1"/>
</dbReference>
<dbReference type="EMBL" id="CP053085">
    <property type="protein sequence ID" value="QJR34957.1"/>
    <property type="molecule type" value="Genomic_DNA"/>
</dbReference>
<dbReference type="Gene3D" id="2.40.10.340">
    <property type="entry name" value="Rod shape-determining protein MreC, domain 1"/>
    <property type="match status" value="1"/>
</dbReference>
<evidence type="ECO:0000256" key="1">
    <source>
        <dbReference type="ARBA" id="ARBA00009369"/>
    </source>
</evidence>
<dbReference type="Pfam" id="PF04085">
    <property type="entry name" value="MreC"/>
    <property type="match status" value="1"/>
</dbReference>
<evidence type="ECO:0000259" key="7">
    <source>
        <dbReference type="Pfam" id="PF04085"/>
    </source>
</evidence>
<evidence type="ECO:0000256" key="3">
    <source>
        <dbReference type="ARBA" id="ARBA00022960"/>
    </source>
</evidence>
<feature type="transmembrane region" description="Helical" evidence="6">
    <location>
        <begin position="12"/>
        <end position="29"/>
    </location>
</feature>
<evidence type="ECO:0000313" key="9">
    <source>
        <dbReference type="Proteomes" id="UP000500938"/>
    </source>
</evidence>
<keyword evidence="9" id="KW-1185">Reference proteome</keyword>
<evidence type="ECO:0000256" key="4">
    <source>
        <dbReference type="ARBA" id="ARBA00032089"/>
    </source>
</evidence>
<name>A0A6M4INB8_9BACT</name>
<keyword evidence="3" id="KW-0133">Cell shape</keyword>
<sequence>MARSVRSDGRLDTGFALVCVVLAVFALILPRRTREGFAATLRTTVLSPLVALEGRASSVRAAIVARNDVLVTRGQVATQALQVKAVADENLTLRKLLGLSARLQDGFVPAELLPPRGAGDEFTIALATGSDAGVQPFLPVVTADGLVGMVQSVDRATSFAITWAHPDFRVSAMSVDEGAFGIVQPHLGAGAERWLLEMRGVPFRAKLEPGTLIVSSGLGATYPRGIPVGTVLGELSTPEKWARTYLVKPSVLPEAIGPVLVLLSSRAQRGVNGVWTTVNAADSAARAVAAAGDSLARAAALDELAARRAALDAAADTLTDSTLAFVAGTRGTAADSARADSVRMRVRSDSLARARARPDTTKPRVVVPPPAPRAGPPPDAR</sequence>
<dbReference type="RefSeq" id="WP_171224385.1">
    <property type="nucleotide sequence ID" value="NZ_CP053085.1"/>
</dbReference>
<feature type="compositionally biased region" description="Basic and acidic residues" evidence="5">
    <location>
        <begin position="337"/>
        <end position="362"/>
    </location>
</feature>
<dbReference type="AlphaFoldDB" id="A0A6M4INB8"/>
<dbReference type="GO" id="GO:0005886">
    <property type="term" value="C:plasma membrane"/>
    <property type="evidence" value="ECO:0007669"/>
    <property type="project" value="TreeGrafter"/>
</dbReference>
<reference evidence="8 9" key="1">
    <citation type="submission" date="2020-05" db="EMBL/GenBank/DDBJ databases">
        <title>Complete genome sequence of Gemmatimonas greenlandica TET16.</title>
        <authorList>
            <person name="Zeng Y."/>
        </authorList>
    </citation>
    <scope>NUCLEOTIDE SEQUENCE [LARGE SCALE GENOMIC DNA]</scope>
    <source>
        <strain evidence="8 9">TET16</strain>
    </source>
</reference>
<accession>A0A6M4INB8</accession>
<dbReference type="InterPro" id="IPR042175">
    <property type="entry name" value="Cell/Rod_MreC_2"/>
</dbReference>
<dbReference type="InterPro" id="IPR007221">
    <property type="entry name" value="MreC"/>
</dbReference>
<dbReference type="InterPro" id="IPR042177">
    <property type="entry name" value="Cell/Rod_1"/>
</dbReference>
<comment type="similarity">
    <text evidence="1">Belongs to the MreC family.</text>
</comment>
<keyword evidence="6" id="KW-0812">Transmembrane</keyword>
<dbReference type="Proteomes" id="UP000500938">
    <property type="component" value="Chromosome"/>
</dbReference>
<keyword evidence="6" id="KW-0472">Membrane</keyword>
<dbReference type="PANTHER" id="PTHR34138:SF1">
    <property type="entry name" value="CELL SHAPE-DETERMINING PROTEIN MREC"/>
    <property type="match status" value="1"/>
</dbReference>
<protein>
    <recommendedName>
        <fullName evidence="2">Cell shape-determining protein MreC</fullName>
    </recommendedName>
    <alternativeName>
        <fullName evidence="4">Cell shape protein MreC</fullName>
    </alternativeName>
</protein>